<dbReference type="NCBIfam" id="NF037970">
    <property type="entry name" value="vanZ_1"/>
    <property type="match status" value="1"/>
</dbReference>
<protein>
    <submittedName>
        <fullName evidence="4">VanZ family protein</fullName>
    </submittedName>
</protein>
<keyword evidence="2" id="KW-0812">Transmembrane</keyword>
<proteinExistence type="predicted"/>
<feature type="domain" description="VanZ-like" evidence="3">
    <location>
        <begin position="44"/>
        <end position="107"/>
    </location>
</feature>
<sequence>MNHARVAKPAWWLPTLLVMGVIWLLSSGARTPGPPLPHPLDWAAHFLSYLALGFCLGKATGRPQLAWVVAAWFGALDEVHQAFVPPREAGVTDWLFDLLGAYWGARLAVPRPVMPAIELEFTTAPALSSAPEETDQTPFHETGIAS</sequence>
<comment type="caution">
    <text evidence="4">The sequence shown here is derived from an EMBL/GenBank/DDBJ whole genome shotgun (WGS) entry which is preliminary data.</text>
</comment>
<dbReference type="InterPro" id="IPR006976">
    <property type="entry name" value="VanZ-like"/>
</dbReference>
<feature type="transmembrane region" description="Helical" evidence="2">
    <location>
        <begin position="12"/>
        <end position="30"/>
    </location>
</feature>
<evidence type="ECO:0000256" key="2">
    <source>
        <dbReference type="SAM" id="Phobius"/>
    </source>
</evidence>
<name>A0ABV8AAR8_9DEIO</name>
<dbReference type="EMBL" id="JBHRZF010000214">
    <property type="protein sequence ID" value="MFC3862779.1"/>
    <property type="molecule type" value="Genomic_DNA"/>
</dbReference>
<accession>A0ABV8AAR8</accession>
<dbReference type="Proteomes" id="UP001595748">
    <property type="component" value="Unassembled WGS sequence"/>
</dbReference>
<keyword evidence="2" id="KW-0472">Membrane</keyword>
<keyword evidence="2" id="KW-1133">Transmembrane helix</keyword>
<dbReference type="Pfam" id="PF04892">
    <property type="entry name" value="VanZ"/>
    <property type="match status" value="1"/>
</dbReference>
<feature type="region of interest" description="Disordered" evidence="1">
    <location>
        <begin position="126"/>
        <end position="146"/>
    </location>
</feature>
<gene>
    <name evidence="4" type="ORF">ACFOPQ_18605</name>
</gene>
<evidence type="ECO:0000313" key="4">
    <source>
        <dbReference type="EMBL" id="MFC3862779.1"/>
    </source>
</evidence>
<evidence type="ECO:0000313" key="5">
    <source>
        <dbReference type="Proteomes" id="UP001595748"/>
    </source>
</evidence>
<dbReference type="RefSeq" id="WP_380080715.1">
    <property type="nucleotide sequence ID" value="NZ_JBHRZF010000214.1"/>
</dbReference>
<organism evidence="4 5">
    <name type="scientific">Deinococcus antarcticus</name>
    <dbReference type="NCBI Taxonomy" id="1298767"/>
    <lineage>
        <taxon>Bacteria</taxon>
        <taxon>Thermotogati</taxon>
        <taxon>Deinococcota</taxon>
        <taxon>Deinococci</taxon>
        <taxon>Deinococcales</taxon>
        <taxon>Deinococcaceae</taxon>
        <taxon>Deinococcus</taxon>
    </lineage>
</organism>
<feature type="transmembrane region" description="Helical" evidence="2">
    <location>
        <begin position="42"/>
        <end position="59"/>
    </location>
</feature>
<evidence type="ECO:0000259" key="3">
    <source>
        <dbReference type="Pfam" id="PF04892"/>
    </source>
</evidence>
<keyword evidence="5" id="KW-1185">Reference proteome</keyword>
<evidence type="ECO:0000256" key="1">
    <source>
        <dbReference type="SAM" id="MobiDB-lite"/>
    </source>
</evidence>
<reference evidence="5" key="1">
    <citation type="journal article" date="2019" name="Int. J. Syst. Evol. Microbiol.">
        <title>The Global Catalogue of Microorganisms (GCM) 10K type strain sequencing project: providing services to taxonomists for standard genome sequencing and annotation.</title>
        <authorList>
            <consortium name="The Broad Institute Genomics Platform"/>
            <consortium name="The Broad Institute Genome Sequencing Center for Infectious Disease"/>
            <person name="Wu L."/>
            <person name="Ma J."/>
        </authorList>
    </citation>
    <scope>NUCLEOTIDE SEQUENCE [LARGE SCALE GENOMIC DNA]</scope>
    <source>
        <strain evidence="5">CCTCC AB 2013263</strain>
    </source>
</reference>